<protein>
    <submittedName>
        <fullName evidence="4">Template-activating factor I</fullName>
    </submittedName>
</protein>
<accession>A0ABQ8U934</accession>
<keyword evidence="5" id="KW-1185">Reference proteome</keyword>
<feature type="compositionally biased region" description="Basic and acidic residues" evidence="3">
    <location>
        <begin position="174"/>
        <end position="183"/>
    </location>
</feature>
<feature type="region of interest" description="Disordered" evidence="3">
    <location>
        <begin position="162"/>
        <end position="190"/>
    </location>
</feature>
<evidence type="ECO:0000256" key="2">
    <source>
        <dbReference type="RuleBase" id="RU003876"/>
    </source>
</evidence>
<dbReference type="EMBL" id="JAPMOS010000130">
    <property type="protein sequence ID" value="KAJ4454867.1"/>
    <property type="molecule type" value="Genomic_DNA"/>
</dbReference>
<dbReference type="Proteomes" id="UP001141327">
    <property type="component" value="Unassembled WGS sequence"/>
</dbReference>
<dbReference type="Pfam" id="PF00956">
    <property type="entry name" value="NAP"/>
    <property type="match status" value="1"/>
</dbReference>
<evidence type="ECO:0000256" key="1">
    <source>
        <dbReference type="ARBA" id="ARBA00009947"/>
    </source>
</evidence>
<evidence type="ECO:0000313" key="4">
    <source>
        <dbReference type="EMBL" id="KAJ4454867.1"/>
    </source>
</evidence>
<dbReference type="Gene3D" id="1.20.5.1500">
    <property type="match status" value="1"/>
</dbReference>
<feature type="region of interest" description="Disordered" evidence="3">
    <location>
        <begin position="1"/>
        <end position="22"/>
    </location>
</feature>
<dbReference type="Gene3D" id="3.30.1120.90">
    <property type="entry name" value="Nucleosome assembly protein"/>
    <property type="match status" value="1"/>
</dbReference>
<sequence>MSHKQARKEEEEHADQDESRIQAAVDALQRIQQQIETIVEEQQDEERVIDRRFDERRAPLYVQRREQFAVIPNFWIVCISHSPVSFFISNDEDQEILSHLTDLEIVHLPEPRSVAIRLHFKDCPFFSNTLLEKKLIRHGEDYTAETTQIQWKAGKNVLDARAKAKEAHKKKSKKEGQGKHEREEELGEEEVDDGFLHWYTEASPSELSMQARFLSDLKKTELILDPFSLYNEDDEDDEKDGEDEDDEDDEPAGTD</sequence>
<evidence type="ECO:0000256" key="3">
    <source>
        <dbReference type="SAM" id="MobiDB-lite"/>
    </source>
</evidence>
<dbReference type="PANTHER" id="PTHR11875">
    <property type="entry name" value="TESTIS-SPECIFIC Y-ENCODED PROTEIN"/>
    <property type="match status" value="1"/>
</dbReference>
<dbReference type="InterPro" id="IPR002164">
    <property type="entry name" value="NAP_family"/>
</dbReference>
<evidence type="ECO:0000313" key="5">
    <source>
        <dbReference type="Proteomes" id="UP001141327"/>
    </source>
</evidence>
<reference evidence="4" key="1">
    <citation type="journal article" date="2022" name="bioRxiv">
        <title>Genomics of Preaxostyla Flagellates Illuminates Evolutionary Transitions and the Path Towards Mitochondrial Loss.</title>
        <authorList>
            <person name="Novak L.V.F."/>
            <person name="Treitli S.C."/>
            <person name="Pyrih J."/>
            <person name="Halakuc P."/>
            <person name="Pipaliya S.V."/>
            <person name="Vacek V."/>
            <person name="Brzon O."/>
            <person name="Soukal P."/>
            <person name="Eme L."/>
            <person name="Dacks J.B."/>
            <person name="Karnkowska A."/>
            <person name="Elias M."/>
            <person name="Hampl V."/>
        </authorList>
    </citation>
    <scope>NUCLEOTIDE SEQUENCE</scope>
    <source>
        <strain evidence="4">RCP-MX</strain>
    </source>
</reference>
<comment type="caution">
    <text evidence="4">The sequence shown here is derived from an EMBL/GenBank/DDBJ whole genome shotgun (WGS) entry which is preliminary data.</text>
</comment>
<feature type="compositionally biased region" description="Acidic residues" evidence="3">
    <location>
        <begin position="231"/>
        <end position="255"/>
    </location>
</feature>
<feature type="region of interest" description="Disordered" evidence="3">
    <location>
        <begin position="226"/>
        <end position="255"/>
    </location>
</feature>
<organism evidence="4 5">
    <name type="scientific">Paratrimastix pyriformis</name>
    <dbReference type="NCBI Taxonomy" id="342808"/>
    <lineage>
        <taxon>Eukaryota</taxon>
        <taxon>Metamonada</taxon>
        <taxon>Preaxostyla</taxon>
        <taxon>Paratrimastigidae</taxon>
        <taxon>Paratrimastix</taxon>
    </lineage>
</organism>
<proteinExistence type="inferred from homology"/>
<feature type="compositionally biased region" description="Basic and acidic residues" evidence="3">
    <location>
        <begin position="7"/>
        <end position="20"/>
    </location>
</feature>
<comment type="similarity">
    <text evidence="1 2">Belongs to the nucleosome assembly protein (NAP) family.</text>
</comment>
<dbReference type="InterPro" id="IPR037231">
    <property type="entry name" value="NAP-like_sf"/>
</dbReference>
<gene>
    <name evidence="4" type="ORF">PAPYR_10315</name>
</gene>
<name>A0ABQ8U934_9EUKA</name>
<dbReference type="SUPFAM" id="SSF143113">
    <property type="entry name" value="NAP-like"/>
    <property type="match status" value="1"/>
</dbReference>